<dbReference type="EMBL" id="RCZO01000005">
    <property type="protein sequence ID" value="TPG08585.1"/>
    <property type="molecule type" value="Genomic_DNA"/>
</dbReference>
<proteinExistence type="predicted"/>
<comment type="caution">
    <text evidence="2">The sequence shown here is derived from an EMBL/GenBank/DDBJ whole genome shotgun (WGS) entry which is preliminary data.</text>
</comment>
<feature type="transmembrane region" description="Helical" evidence="1">
    <location>
        <begin position="28"/>
        <end position="48"/>
    </location>
</feature>
<reference evidence="2 3" key="1">
    <citation type="journal article" date="2019" name="Environ. Microbiol.">
        <title>Species interactions and distinct microbial communities in high Arctic permafrost affected cryosols are associated with the CH4 and CO2 gas fluxes.</title>
        <authorList>
            <person name="Altshuler I."/>
            <person name="Hamel J."/>
            <person name="Turney S."/>
            <person name="Magnuson E."/>
            <person name="Levesque R."/>
            <person name="Greer C."/>
            <person name="Whyte L.G."/>
        </authorList>
    </citation>
    <scope>NUCLEOTIDE SEQUENCE [LARGE SCALE GENOMIC DNA]</scope>
    <source>
        <strain evidence="2 3">S13Y</strain>
    </source>
</reference>
<keyword evidence="1" id="KW-1133">Transmembrane helix</keyword>
<evidence type="ECO:0000313" key="2">
    <source>
        <dbReference type="EMBL" id="TPG08585.1"/>
    </source>
</evidence>
<dbReference type="AlphaFoldDB" id="A0A502C4U9"/>
<dbReference type="RefSeq" id="WP_140652194.1">
    <property type="nucleotide sequence ID" value="NZ_RCZO01000005.1"/>
</dbReference>
<feature type="transmembrane region" description="Helical" evidence="1">
    <location>
        <begin position="60"/>
        <end position="80"/>
    </location>
</feature>
<keyword evidence="1" id="KW-0812">Transmembrane</keyword>
<protein>
    <submittedName>
        <fullName evidence="2">DUF3147 family protein</fullName>
    </submittedName>
</protein>
<keyword evidence="1" id="KW-0472">Membrane</keyword>
<accession>A0A502C4U9</accession>
<evidence type="ECO:0000256" key="1">
    <source>
        <dbReference type="SAM" id="Phobius"/>
    </source>
</evidence>
<gene>
    <name evidence="2" type="ORF">EAH88_10055</name>
</gene>
<evidence type="ECO:0000313" key="3">
    <source>
        <dbReference type="Proteomes" id="UP000319486"/>
    </source>
</evidence>
<keyword evidence="3" id="KW-1185">Reference proteome</keyword>
<feature type="transmembrane region" description="Helical" evidence="1">
    <location>
        <begin position="86"/>
        <end position="108"/>
    </location>
</feature>
<organism evidence="2 3">
    <name type="scientific">Rhodanobacter glycinis</name>
    <dbReference type="NCBI Taxonomy" id="582702"/>
    <lineage>
        <taxon>Bacteria</taxon>
        <taxon>Pseudomonadati</taxon>
        <taxon>Pseudomonadota</taxon>
        <taxon>Gammaproteobacteria</taxon>
        <taxon>Lysobacterales</taxon>
        <taxon>Rhodanobacteraceae</taxon>
        <taxon>Rhodanobacter</taxon>
    </lineage>
</organism>
<name>A0A502C4U9_9GAMM</name>
<dbReference type="NCBIfam" id="NF006751">
    <property type="entry name" value="PRK09272.1-4"/>
    <property type="match status" value="1"/>
</dbReference>
<dbReference type="Proteomes" id="UP000319486">
    <property type="component" value="Unassembled WGS sequence"/>
</dbReference>
<sequence length="116" mass="13234">MGWLVTKYLITAAVVVLVSEVAKRSDRLGGLFAALPLVTVLALIWLYVERQPQVKIANHAWYTFWYVVPTLPMFLAFPVLLPRLGFWPTLLACVVITVVCFWLFALLVRRFGIELL</sequence>